<protein>
    <recommendedName>
        <fullName evidence="2">diguanylate cyclase</fullName>
        <ecNumber evidence="2">2.7.7.65</ecNumber>
    </recommendedName>
</protein>
<dbReference type="InterPro" id="IPR011006">
    <property type="entry name" value="CheY-like_superfamily"/>
</dbReference>
<evidence type="ECO:0000313" key="8">
    <source>
        <dbReference type="Proteomes" id="UP000030017"/>
    </source>
</evidence>
<evidence type="ECO:0000259" key="5">
    <source>
        <dbReference type="PROSITE" id="PS50110"/>
    </source>
</evidence>
<dbReference type="AlphaFoldDB" id="A0A0A0EQV5"/>
<keyword evidence="8" id="KW-1185">Reference proteome</keyword>
<feature type="domain" description="Response regulatory" evidence="5">
    <location>
        <begin position="138"/>
        <end position="265"/>
    </location>
</feature>
<dbReference type="InterPro" id="IPR001789">
    <property type="entry name" value="Sig_transdc_resp-reg_receiver"/>
</dbReference>
<feature type="modified residue" description="4-aspartylphosphate" evidence="4">
    <location>
        <position position="193"/>
    </location>
</feature>
<accession>A0A0A0EQV5</accession>
<evidence type="ECO:0000256" key="3">
    <source>
        <dbReference type="ARBA" id="ARBA00034247"/>
    </source>
</evidence>
<name>A0A0A0EQV5_9GAMM</name>
<evidence type="ECO:0000256" key="1">
    <source>
        <dbReference type="ARBA" id="ARBA00001946"/>
    </source>
</evidence>
<dbReference type="Proteomes" id="UP000030017">
    <property type="component" value="Unassembled WGS sequence"/>
</dbReference>
<dbReference type="SMART" id="SM00448">
    <property type="entry name" value="REC"/>
    <property type="match status" value="2"/>
</dbReference>
<dbReference type="PANTHER" id="PTHR45138:SF9">
    <property type="entry name" value="DIGUANYLATE CYCLASE DGCM-RELATED"/>
    <property type="match status" value="1"/>
</dbReference>
<evidence type="ECO:0000313" key="7">
    <source>
        <dbReference type="EMBL" id="KGM51562.1"/>
    </source>
</evidence>
<dbReference type="GO" id="GO:1902201">
    <property type="term" value="P:negative regulation of bacterial-type flagellum-dependent cell motility"/>
    <property type="evidence" value="ECO:0007669"/>
    <property type="project" value="TreeGrafter"/>
</dbReference>
<comment type="cofactor">
    <cofactor evidence="1">
        <name>Mg(2+)</name>
        <dbReference type="ChEBI" id="CHEBI:18420"/>
    </cofactor>
</comment>
<dbReference type="GO" id="GO:0005886">
    <property type="term" value="C:plasma membrane"/>
    <property type="evidence" value="ECO:0007669"/>
    <property type="project" value="TreeGrafter"/>
</dbReference>
<dbReference type="SUPFAM" id="SSF52172">
    <property type="entry name" value="CheY-like"/>
    <property type="match status" value="2"/>
</dbReference>
<comment type="catalytic activity">
    <reaction evidence="3">
        <text>2 GTP = 3',3'-c-di-GMP + 2 diphosphate</text>
        <dbReference type="Rhea" id="RHEA:24898"/>
        <dbReference type="ChEBI" id="CHEBI:33019"/>
        <dbReference type="ChEBI" id="CHEBI:37565"/>
        <dbReference type="ChEBI" id="CHEBI:58805"/>
        <dbReference type="EC" id="2.7.7.65"/>
    </reaction>
</comment>
<sequence>MPPFGPPLAAEVPEGRVLLIGNSRSYANMLAAELRERLGLEVVTADSLAAAHDAMATGGTFFLALTGLVLPDAEPEQIIEALARKAVPMVVVTGVYDDSIRARMVNFPIIDYVLKEAPGTIEYLTWLVRRLERNRQITALVVDRSPGSRAHIAALLALYGFRVLQSADAAGALQVLDTDGAIRLVVLEHAVLDHAAQEQDDAGIDGIAFIQQVRLSHPRAMLSVIGVSSSADASQVARFLKNGGNDFLNKPFSREEFFCRISQNIDNLELIGTLQDLATRDYLTGLPNRRHFFELGYKALRGRNGPVAMAMLDVDHFKHVNDTYGHDAGDQALRAVATAIAVHARPQDVVARFGGEEFCLLVPGVSLAGAEVFFERLRESIASLQINVKHHTLRVTISIGVCHRSDGDLHALITEADRLLYLAKANGRNQVVCESQDTAAA</sequence>
<dbReference type="NCBIfam" id="TIGR00254">
    <property type="entry name" value="GGDEF"/>
    <property type="match status" value="1"/>
</dbReference>
<reference evidence="7 8" key="1">
    <citation type="submission" date="2013-08" db="EMBL/GenBank/DDBJ databases">
        <title>Genome sequencing of Lysobacter.</title>
        <authorList>
            <person name="Zhang S."/>
            <person name="Wang G."/>
        </authorList>
    </citation>
    <scope>NUCLEOTIDE SEQUENCE [LARGE SCALE GENOMIC DNA]</scope>
    <source>
        <strain evidence="7 8">Ko07</strain>
    </source>
</reference>
<dbReference type="SMART" id="SM00267">
    <property type="entry name" value="GGDEF"/>
    <property type="match status" value="1"/>
</dbReference>
<evidence type="ECO:0000256" key="2">
    <source>
        <dbReference type="ARBA" id="ARBA00012528"/>
    </source>
</evidence>
<dbReference type="CDD" id="cd01949">
    <property type="entry name" value="GGDEF"/>
    <property type="match status" value="1"/>
</dbReference>
<dbReference type="GO" id="GO:0052621">
    <property type="term" value="F:diguanylate cyclase activity"/>
    <property type="evidence" value="ECO:0007669"/>
    <property type="project" value="UniProtKB-EC"/>
</dbReference>
<gene>
    <name evidence="7" type="ORF">N792_10605</name>
</gene>
<dbReference type="FunFam" id="3.30.70.270:FF:000001">
    <property type="entry name" value="Diguanylate cyclase domain protein"/>
    <property type="match status" value="1"/>
</dbReference>
<dbReference type="PROSITE" id="PS50887">
    <property type="entry name" value="GGDEF"/>
    <property type="match status" value="1"/>
</dbReference>
<dbReference type="InterPro" id="IPR043128">
    <property type="entry name" value="Rev_trsase/Diguanyl_cyclase"/>
</dbReference>
<dbReference type="GO" id="GO:0000160">
    <property type="term" value="P:phosphorelay signal transduction system"/>
    <property type="evidence" value="ECO:0007669"/>
    <property type="project" value="InterPro"/>
</dbReference>
<dbReference type="SUPFAM" id="SSF55073">
    <property type="entry name" value="Nucleotide cyclase"/>
    <property type="match status" value="1"/>
</dbReference>
<dbReference type="Gene3D" id="3.40.50.2300">
    <property type="match status" value="2"/>
</dbReference>
<dbReference type="Pfam" id="PF00990">
    <property type="entry name" value="GGDEF"/>
    <property type="match status" value="1"/>
</dbReference>
<dbReference type="InterPro" id="IPR000160">
    <property type="entry name" value="GGDEF_dom"/>
</dbReference>
<dbReference type="GO" id="GO:0043709">
    <property type="term" value="P:cell adhesion involved in single-species biofilm formation"/>
    <property type="evidence" value="ECO:0007669"/>
    <property type="project" value="TreeGrafter"/>
</dbReference>
<dbReference type="STRING" id="1122185.N792_10605"/>
<dbReference type="EC" id="2.7.7.65" evidence="2"/>
<comment type="caution">
    <text evidence="4">Lacks conserved residue(s) required for the propagation of feature annotation.</text>
</comment>
<evidence type="ECO:0000256" key="4">
    <source>
        <dbReference type="PROSITE-ProRule" id="PRU00169"/>
    </source>
</evidence>
<keyword evidence="4" id="KW-0597">Phosphoprotein</keyword>
<dbReference type="PANTHER" id="PTHR45138">
    <property type="entry name" value="REGULATORY COMPONENTS OF SENSORY TRANSDUCTION SYSTEM"/>
    <property type="match status" value="1"/>
</dbReference>
<dbReference type="Pfam" id="PF00072">
    <property type="entry name" value="Response_reg"/>
    <property type="match status" value="1"/>
</dbReference>
<proteinExistence type="predicted"/>
<dbReference type="eggNOG" id="COG3706">
    <property type="taxonomic scope" value="Bacteria"/>
</dbReference>
<dbReference type="InterPro" id="IPR050469">
    <property type="entry name" value="Diguanylate_Cyclase"/>
</dbReference>
<feature type="domain" description="GGDEF" evidence="6">
    <location>
        <begin position="305"/>
        <end position="436"/>
    </location>
</feature>
<dbReference type="InterPro" id="IPR029787">
    <property type="entry name" value="Nucleotide_cyclase"/>
</dbReference>
<feature type="domain" description="Response regulatory" evidence="5">
    <location>
        <begin position="16"/>
        <end position="130"/>
    </location>
</feature>
<dbReference type="EMBL" id="AVPS01000006">
    <property type="protein sequence ID" value="KGM51562.1"/>
    <property type="molecule type" value="Genomic_DNA"/>
</dbReference>
<dbReference type="PROSITE" id="PS50110">
    <property type="entry name" value="RESPONSE_REGULATORY"/>
    <property type="match status" value="2"/>
</dbReference>
<organism evidence="7 8">
    <name type="scientific">Lysobacter concretionis Ko07 = DSM 16239</name>
    <dbReference type="NCBI Taxonomy" id="1122185"/>
    <lineage>
        <taxon>Bacteria</taxon>
        <taxon>Pseudomonadati</taxon>
        <taxon>Pseudomonadota</taxon>
        <taxon>Gammaproteobacteria</taxon>
        <taxon>Lysobacterales</taxon>
        <taxon>Lysobacteraceae</taxon>
        <taxon>Novilysobacter</taxon>
    </lineage>
</organism>
<comment type="caution">
    <text evidence="7">The sequence shown here is derived from an EMBL/GenBank/DDBJ whole genome shotgun (WGS) entry which is preliminary data.</text>
</comment>
<evidence type="ECO:0000259" key="6">
    <source>
        <dbReference type="PROSITE" id="PS50887"/>
    </source>
</evidence>
<dbReference type="Gene3D" id="3.30.70.270">
    <property type="match status" value="1"/>
</dbReference>